<keyword evidence="2" id="KW-1185">Reference proteome</keyword>
<sequence>MTHLESIDEGLKSNKPHNEIVRKIYLTYPTSALIGNEERQFQILNEISEYFSIPIMNVQVVGSSKTGYSFHKKTTFSFLKSDLDIAIIDGNLFQHYTECVFKSTNGFTDRTGFPFYDGKSTYQQYVNCVAKGIFRPDLMPTGKKRLNWLKFFGQLSSKNKDLFKSINAGIYLSQTFFEYKQTSNINEYILTKPI</sequence>
<evidence type="ECO:0000313" key="1">
    <source>
        <dbReference type="EMBL" id="MEM0575658.1"/>
    </source>
</evidence>
<gene>
    <name evidence="1" type="ORF">WFZ86_04035</name>
</gene>
<name>A0ABU9NLV3_9FLAO</name>
<evidence type="ECO:0000313" key="2">
    <source>
        <dbReference type="Proteomes" id="UP001468798"/>
    </source>
</evidence>
<comment type="caution">
    <text evidence="1">The sequence shown here is derived from an EMBL/GenBank/DDBJ whole genome shotgun (WGS) entry which is preliminary data.</text>
</comment>
<protein>
    <submittedName>
        <fullName evidence="1">Uncharacterized protein</fullName>
    </submittedName>
</protein>
<reference evidence="1 2" key="1">
    <citation type="submission" date="2024-03" db="EMBL/GenBank/DDBJ databases">
        <title>Two novel species of the genus Flavobacterium exhibiting potentially degradation of complex polysaccharides.</title>
        <authorList>
            <person name="Lian X."/>
        </authorList>
    </citation>
    <scope>NUCLEOTIDE SEQUENCE [LARGE SCALE GENOMIC DNA]</scope>
    <source>
        <strain evidence="1 2">N6</strain>
    </source>
</reference>
<dbReference type="EMBL" id="JBCGDP010000003">
    <property type="protein sequence ID" value="MEM0575658.1"/>
    <property type="molecule type" value="Genomic_DNA"/>
</dbReference>
<accession>A0ABU9NLV3</accession>
<organism evidence="1 2">
    <name type="scientific">Flavobacterium polysaccharolyticum</name>
    <dbReference type="NCBI Taxonomy" id="3133148"/>
    <lineage>
        <taxon>Bacteria</taxon>
        <taxon>Pseudomonadati</taxon>
        <taxon>Bacteroidota</taxon>
        <taxon>Flavobacteriia</taxon>
        <taxon>Flavobacteriales</taxon>
        <taxon>Flavobacteriaceae</taxon>
        <taxon>Flavobacterium</taxon>
    </lineage>
</organism>
<proteinExistence type="predicted"/>
<dbReference type="Proteomes" id="UP001468798">
    <property type="component" value="Unassembled WGS sequence"/>
</dbReference>
<dbReference type="RefSeq" id="WP_342690744.1">
    <property type="nucleotide sequence ID" value="NZ_JBCGDP010000003.1"/>
</dbReference>